<accession>A0A4U0VZN2</accession>
<dbReference type="EMBL" id="NAJQ01001652">
    <property type="protein sequence ID" value="TKA55092.1"/>
    <property type="molecule type" value="Genomic_DNA"/>
</dbReference>
<evidence type="ECO:0000313" key="8">
    <source>
        <dbReference type="EMBL" id="TKA55092.1"/>
    </source>
</evidence>
<dbReference type="EC" id="3.4.19.12" evidence="2"/>
<evidence type="ECO:0000256" key="1">
    <source>
        <dbReference type="ARBA" id="ARBA00000707"/>
    </source>
</evidence>
<keyword evidence="7" id="KW-0175">Coiled coil</keyword>
<evidence type="ECO:0000256" key="2">
    <source>
        <dbReference type="ARBA" id="ARBA00012759"/>
    </source>
</evidence>
<protein>
    <recommendedName>
        <fullName evidence="2">ubiquitinyl hydrolase 1</fullName>
        <ecNumber evidence="2">3.4.19.12</ecNumber>
    </recommendedName>
</protein>
<dbReference type="PANTHER" id="PTHR13367:SF34">
    <property type="match status" value="1"/>
</dbReference>
<dbReference type="STRING" id="329884.A0A4U0VZN2"/>
<sequence>ATIDYFLANIVFPKEMREFPHKLSASGWDIGKKKALPTTGFSGTNDSRTVLPLQVDQLDLPAQKHTNALVLDYLLRDGHGVESIPAPSGAHVSTSDAERLLDMVTKLEPPARVILDVGAQILELSNVEVAKRWLALSDSSVQAVVFFDQLDELSVINRKGRVEVLQTSAFASRIDVCLVFLDESHTRGTDLRLPETYRAAVTLGAGLTKDRLTQACMRMRKLGKGQTVVFCVPAEIEAKISLCTSKPTGSRIEISDILHWAISETWTDMRRSMPPWAAQGVRFVHQNALWEQARDDGRTTLSQQQAKEFLEDEAQSLEARYRPSSDLAAPSLFASAEENLKRIEQRCRDFESLSFNSTTLQEEQERELSPEIEQERQIQKPASARARKHGLHPDVVRFVATGVPPANSQAWQPAFATLSNTTAARCMIDLKRMSEGSNQDLLVTMDFARTVDTSSTGPSSHTDSYQRPVQRILTSIRDGAVINMVVISPFEAEELYSRIQTSKKVALHLYNPRCNSGFRSLDRLDFYTIPHQPAPIIHPRLVAQLNLFSGQLYINNYEDFQHICAYLGLATEAAAEGWEVAADGFILRDDQGRVGGAGSRLTKSPVKFLQTLMGIRRDGEGFSKTHMGALLEGRLLQAEDFEE</sequence>
<evidence type="ECO:0000256" key="6">
    <source>
        <dbReference type="ARBA" id="ARBA00022807"/>
    </source>
</evidence>
<gene>
    <name evidence="8" type="ORF">B0A55_13427</name>
</gene>
<keyword evidence="4" id="KW-0833">Ubl conjugation pathway</keyword>
<evidence type="ECO:0000256" key="3">
    <source>
        <dbReference type="ARBA" id="ARBA00022670"/>
    </source>
</evidence>
<keyword evidence="5" id="KW-0378">Hydrolase</keyword>
<keyword evidence="3" id="KW-0645">Protease</keyword>
<dbReference type="AlphaFoldDB" id="A0A4U0VZN2"/>
<dbReference type="InterPro" id="IPR051346">
    <property type="entry name" value="OTU_Deubiquitinase"/>
</dbReference>
<evidence type="ECO:0000256" key="5">
    <source>
        <dbReference type="ARBA" id="ARBA00022801"/>
    </source>
</evidence>
<reference evidence="8 9" key="1">
    <citation type="submission" date="2017-03" db="EMBL/GenBank/DDBJ databases">
        <title>Genomes of endolithic fungi from Antarctica.</title>
        <authorList>
            <person name="Coleine C."/>
            <person name="Masonjones S."/>
            <person name="Stajich J.E."/>
        </authorList>
    </citation>
    <scope>NUCLEOTIDE SEQUENCE [LARGE SCALE GENOMIC DNA]</scope>
    <source>
        <strain evidence="8 9">CCFEE 5184</strain>
    </source>
</reference>
<dbReference type="GO" id="GO:0004843">
    <property type="term" value="F:cysteine-type deubiquitinase activity"/>
    <property type="evidence" value="ECO:0007669"/>
    <property type="project" value="UniProtKB-EC"/>
</dbReference>
<evidence type="ECO:0000256" key="4">
    <source>
        <dbReference type="ARBA" id="ARBA00022786"/>
    </source>
</evidence>
<keyword evidence="9" id="KW-1185">Reference proteome</keyword>
<comment type="catalytic activity">
    <reaction evidence="1">
        <text>Thiol-dependent hydrolysis of ester, thioester, amide, peptide and isopeptide bonds formed by the C-terminal Gly of ubiquitin (a 76-residue protein attached to proteins as an intracellular targeting signal).</text>
        <dbReference type="EC" id="3.4.19.12"/>
    </reaction>
</comment>
<dbReference type="OrthoDB" id="3182339at2759"/>
<organism evidence="8 9">
    <name type="scientific">Friedmanniomyces simplex</name>
    <dbReference type="NCBI Taxonomy" id="329884"/>
    <lineage>
        <taxon>Eukaryota</taxon>
        <taxon>Fungi</taxon>
        <taxon>Dikarya</taxon>
        <taxon>Ascomycota</taxon>
        <taxon>Pezizomycotina</taxon>
        <taxon>Dothideomycetes</taxon>
        <taxon>Dothideomycetidae</taxon>
        <taxon>Mycosphaerellales</taxon>
        <taxon>Teratosphaeriaceae</taxon>
        <taxon>Friedmanniomyces</taxon>
    </lineage>
</organism>
<comment type="caution">
    <text evidence="8">The sequence shown here is derived from an EMBL/GenBank/DDBJ whole genome shotgun (WGS) entry which is preliminary data.</text>
</comment>
<keyword evidence="6" id="KW-0788">Thiol protease</keyword>
<dbReference type="Proteomes" id="UP000309340">
    <property type="component" value="Unassembled WGS sequence"/>
</dbReference>
<evidence type="ECO:0000256" key="7">
    <source>
        <dbReference type="SAM" id="Coils"/>
    </source>
</evidence>
<name>A0A4U0VZN2_9PEZI</name>
<proteinExistence type="predicted"/>
<feature type="coiled-coil region" evidence="7">
    <location>
        <begin position="300"/>
        <end position="353"/>
    </location>
</feature>
<evidence type="ECO:0000313" key="9">
    <source>
        <dbReference type="Proteomes" id="UP000309340"/>
    </source>
</evidence>
<dbReference type="PANTHER" id="PTHR13367">
    <property type="entry name" value="UBIQUITIN THIOESTERASE"/>
    <property type="match status" value="1"/>
</dbReference>
<feature type="non-terminal residue" evidence="8">
    <location>
        <position position="1"/>
    </location>
</feature>
<dbReference type="GO" id="GO:0006508">
    <property type="term" value="P:proteolysis"/>
    <property type="evidence" value="ECO:0007669"/>
    <property type="project" value="UniProtKB-KW"/>
</dbReference>